<reference evidence="1 2" key="1">
    <citation type="journal article" date="2023" name="ACS Omega">
        <title>Identification of the Neoaspergillic Acid Biosynthesis Gene Cluster by Establishing an In Vitro CRISPR-Ribonucleoprotein Genetic System in Aspergillus melleus.</title>
        <authorList>
            <person name="Yuan B."/>
            <person name="Grau M.F."/>
            <person name="Murata R.M."/>
            <person name="Torok T."/>
            <person name="Venkateswaran K."/>
            <person name="Stajich J.E."/>
            <person name="Wang C.C.C."/>
        </authorList>
    </citation>
    <scope>NUCLEOTIDE SEQUENCE [LARGE SCALE GENOMIC DNA]</scope>
    <source>
        <strain evidence="1 2">IMV 1140</strain>
    </source>
</reference>
<dbReference type="EMBL" id="JAOPJF010000126">
    <property type="protein sequence ID" value="KAK1138857.1"/>
    <property type="molecule type" value="Genomic_DNA"/>
</dbReference>
<name>A0ACC3ANM0_9EURO</name>
<evidence type="ECO:0000313" key="1">
    <source>
        <dbReference type="EMBL" id="KAK1138857.1"/>
    </source>
</evidence>
<proteinExistence type="predicted"/>
<keyword evidence="2" id="KW-1185">Reference proteome</keyword>
<gene>
    <name evidence="1" type="ORF">N8T08_001728</name>
</gene>
<dbReference type="Proteomes" id="UP001177260">
    <property type="component" value="Unassembled WGS sequence"/>
</dbReference>
<sequence length="152" mass="16928">MSPLDVAVVGYGFSAKIFHLPFIRHSPGFRLHAIVQRTPRSDDNPEKDFPGVRVYRGAYNAIHDEEVDVLMITSTNDSHFPFSRDALEKGKHVIAERPFTVSYAEAVELVDLAAEKNKQLAVYHTQGCGFGDALIELCRRSAVQGRTVTVDL</sequence>
<protein>
    <submittedName>
        <fullName evidence="1">Uncharacterized protein</fullName>
    </submittedName>
</protein>
<accession>A0ACC3ANM0</accession>
<organism evidence="1 2">
    <name type="scientific">Aspergillus melleus</name>
    <dbReference type="NCBI Taxonomy" id="138277"/>
    <lineage>
        <taxon>Eukaryota</taxon>
        <taxon>Fungi</taxon>
        <taxon>Dikarya</taxon>
        <taxon>Ascomycota</taxon>
        <taxon>Pezizomycotina</taxon>
        <taxon>Eurotiomycetes</taxon>
        <taxon>Eurotiomycetidae</taxon>
        <taxon>Eurotiales</taxon>
        <taxon>Aspergillaceae</taxon>
        <taxon>Aspergillus</taxon>
        <taxon>Aspergillus subgen. Circumdati</taxon>
    </lineage>
</organism>
<comment type="caution">
    <text evidence="1">The sequence shown here is derived from an EMBL/GenBank/DDBJ whole genome shotgun (WGS) entry which is preliminary data.</text>
</comment>
<evidence type="ECO:0000313" key="2">
    <source>
        <dbReference type="Proteomes" id="UP001177260"/>
    </source>
</evidence>